<feature type="non-terminal residue" evidence="3">
    <location>
        <position position="1"/>
    </location>
</feature>
<reference evidence="3 4" key="1">
    <citation type="submission" date="2013-12" db="EMBL/GenBank/DDBJ databases">
        <title>A Varibaculum cambriense genome reconstructed from a premature infant gut community with otherwise low bacterial novelty that shifts toward anaerobic metabolism during the third week of life.</title>
        <authorList>
            <person name="Brown C.T."/>
            <person name="Sharon I."/>
            <person name="Thomas B.C."/>
            <person name="Castelle C.J."/>
            <person name="Morowitz M.J."/>
            <person name="Banfield J.F."/>
        </authorList>
    </citation>
    <scope>NUCLEOTIDE SEQUENCE [LARGE SCALE GENOMIC DNA]</scope>
    <source>
        <strain evidence="4">DORA_A_5_14_21</strain>
    </source>
</reference>
<dbReference type="Proteomes" id="UP000018853">
    <property type="component" value="Unassembled WGS sequence"/>
</dbReference>
<dbReference type="InterPro" id="IPR013762">
    <property type="entry name" value="Integrase-like_cat_sf"/>
</dbReference>
<dbReference type="Gene3D" id="1.10.443.10">
    <property type="entry name" value="Intergrase catalytic core"/>
    <property type="match status" value="1"/>
</dbReference>
<dbReference type="AlphaFoldDB" id="W1W320"/>
<evidence type="ECO:0000259" key="2">
    <source>
        <dbReference type="PROSITE" id="PS51898"/>
    </source>
</evidence>
<dbReference type="PATRIC" id="fig|1403943.3.peg.4854"/>
<dbReference type="GO" id="GO:0015074">
    <property type="term" value="P:DNA integration"/>
    <property type="evidence" value="ECO:0007669"/>
    <property type="project" value="InterPro"/>
</dbReference>
<dbReference type="Pfam" id="PF00589">
    <property type="entry name" value="Phage_integrase"/>
    <property type="match status" value="1"/>
</dbReference>
<dbReference type="InterPro" id="IPR002104">
    <property type="entry name" value="Integrase_catalytic"/>
</dbReference>
<dbReference type="EMBL" id="AZLZ01002765">
    <property type="protein sequence ID" value="ETJ12623.1"/>
    <property type="molecule type" value="Genomic_DNA"/>
</dbReference>
<sequence>DGVTFSVPVTPHTFRHSYAMHMLYAGIPLKVLQSLMGHKSISSTEVYTKVFALDVAARHRVQFSMPESDAVTMLKNRHA</sequence>
<protein>
    <submittedName>
        <fullName evidence="3">Resolvase</fullName>
    </submittedName>
</protein>
<evidence type="ECO:0000256" key="1">
    <source>
        <dbReference type="ARBA" id="ARBA00023172"/>
    </source>
</evidence>
<dbReference type="SUPFAM" id="SSF56349">
    <property type="entry name" value="DNA breaking-rejoining enzymes"/>
    <property type="match status" value="1"/>
</dbReference>
<organism evidence="3 4">
    <name type="scientific">Escherichia coli DORA_A_5_14_21</name>
    <dbReference type="NCBI Taxonomy" id="1403943"/>
    <lineage>
        <taxon>Bacteria</taxon>
        <taxon>Pseudomonadati</taxon>
        <taxon>Pseudomonadota</taxon>
        <taxon>Gammaproteobacteria</taxon>
        <taxon>Enterobacterales</taxon>
        <taxon>Enterobacteriaceae</taxon>
        <taxon>Escherichia</taxon>
    </lineage>
</organism>
<feature type="domain" description="Tyr recombinase" evidence="2">
    <location>
        <begin position="1"/>
        <end position="60"/>
    </location>
</feature>
<name>W1W320_ECOLX</name>
<dbReference type="GO" id="GO:0006310">
    <property type="term" value="P:DNA recombination"/>
    <property type="evidence" value="ECO:0007669"/>
    <property type="project" value="UniProtKB-KW"/>
</dbReference>
<dbReference type="InterPro" id="IPR011010">
    <property type="entry name" value="DNA_brk_join_enz"/>
</dbReference>
<proteinExistence type="predicted"/>
<evidence type="ECO:0000313" key="3">
    <source>
        <dbReference type="EMBL" id="ETJ12623.1"/>
    </source>
</evidence>
<accession>W1W320</accession>
<comment type="caution">
    <text evidence="3">The sequence shown here is derived from an EMBL/GenBank/DDBJ whole genome shotgun (WGS) entry which is preliminary data.</text>
</comment>
<gene>
    <name evidence="3" type="ORF">Q609_ECAC02765G0001</name>
</gene>
<dbReference type="GO" id="GO:0003677">
    <property type="term" value="F:DNA binding"/>
    <property type="evidence" value="ECO:0007669"/>
    <property type="project" value="InterPro"/>
</dbReference>
<keyword evidence="1" id="KW-0233">DNA recombination</keyword>
<dbReference type="PROSITE" id="PS51898">
    <property type="entry name" value="TYR_RECOMBINASE"/>
    <property type="match status" value="1"/>
</dbReference>
<evidence type="ECO:0000313" key="4">
    <source>
        <dbReference type="Proteomes" id="UP000018853"/>
    </source>
</evidence>